<name>A0A8J2WVN9_9CRUS</name>
<sequence length="529" mass="64656">MVTDTRFDFSNKQVTLLTFITFFSFQIIWVIRSDLLRFLKMSNSFRPRSGYSNTDRYSASLPVMKMRLENEIIRKREAESRRSETARSNDKYFQNCNLQNEKFDDWTSPRSAQLSHRQSKIRESEIDVETRRKKLKKLYQEDRLNEEQALKNIEKKEEMQKWENMKEKVQHFRHSKSVKLNEFVENREHEQWKSTSASFRAFESELKKQQQQEMWTIQLQQREQEKIRLLEEKKREAAQMERLIQEERKRDEIEQKMELEKKQQCRKDLDEQVELLRSKDFEANEKRREHDNLMAEAAALEVVREEIQKKEEERAKRKQNGEFLTKQHLAKLRQRSKEVAADLEREMSFAEKLFPTKSDSVLEKEKTRKDIQRFLELVENHRRIEKERLQQSEFLFQEEAKQMWEKRELEWEAERLARKKLIEEVIAIQKKQIDQKLIAARQERERLLLDREDLVHSLESYHNQTKKKEMENKAKQFQTKVDLQAQIDHKQQREEEFNNLEQQKRKHQELMEAAHNEKHWNIAMDKLRL</sequence>
<dbReference type="EMBL" id="CAKKLH010000339">
    <property type="protein sequence ID" value="CAH0113444.1"/>
    <property type="molecule type" value="Genomic_DNA"/>
</dbReference>
<evidence type="ECO:0000256" key="1">
    <source>
        <dbReference type="ARBA" id="ARBA00004245"/>
    </source>
</evidence>
<evidence type="ECO:0000313" key="6">
    <source>
        <dbReference type="EMBL" id="CAH0113444.1"/>
    </source>
</evidence>
<keyword evidence="7" id="KW-1185">Reference proteome</keyword>
<feature type="transmembrane region" description="Helical" evidence="5">
    <location>
        <begin position="14"/>
        <end position="31"/>
    </location>
</feature>
<dbReference type="Proteomes" id="UP000789390">
    <property type="component" value="Unassembled WGS sequence"/>
</dbReference>
<keyword evidence="5" id="KW-0472">Membrane</keyword>
<gene>
    <name evidence="6" type="ORF">DGAL_LOCUS17340</name>
</gene>
<keyword evidence="3" id="KW-0206">Cytoskeleton</keyword>
<evidence type="ECO:0008006" key="8">
    <source>
        <dbReference type="Google" id="ProtNLM"/>
    </source>
</evidence>
<dbReference type="PANTHER" id="PTHR31183:SF2">
    <property type="entry name" value="TRICHOPLEIN KERATIN FILAMENT-BINDING PROTEIN"/>
    <property type="match status" value="1"/>
</dbReference>
<organism evidence="6 7">
    <name type="scientific">Daphnia galeata</name>
    <dbReference type="NCBI Taxonomy" id="27404"/>
    <lineage>
        <taxon>Eukaryota</taxon>
        <taxon>Metazoa</taxon>
        <taxon>Ecdysozoa</taxon>
        <taxon>Arthropoda</taxon>
        <taxon>Crustacea</taxon>
        <taxon>Branchiopoda</taxon>
        <taxon>Diplostraca</taxon>
        <taxon>Cladocera</taxon>
        <taxon>Anomopoda</taxon>
        <taxon>Daphniidae</taxon>
        <taxon>Daphnia</taxon>
    </lineage>
</organism>
<feature type="coiled-coil region" evidence="4">
    <location>
        <begin position="483"/>
        <end position="517"/>
    </location>
</feature>
<comment type="subcellular location">
    <subcellularLocation>
        <location evidence="1">Cytoplasm</location>
        <location evidence="1">Cytoskeleton</location>
    </subcellularLocation>
</comment>
<comment type="caution">
    <text evidence="6">The sequence shown here is derived from an EMBL/GenBank/DDBJ whole genome shotgun (WGS) entry which is preliminary data.</text>
</comment>
<evidence type="ECO:0000256" key="2">
    <source>
        <dbReference type="ARBA" id="ARBA00022490"/>
    </source>
</evidence>
<dbReference type="GO" id="GO:0045095">
    <property type="term" value="C:keratin filament"/>
    <property type="evidence" value="ECO:0007669"/>
    <property type="project" value="TreeGrafter"/>
</dbReference>
<dbReference type="AlphaFoldDB" id="A0A8J2WVN9"/>
<accession>A0A8J2WVN9</accession>
<keyword evidence="4" id="KW-0175">Coiled coil</keyword>
<keyword evidence="5" id="KW-0812">Transmembrane</keyword>
<keyword evidence="2" id="KW-0963">Cytoplasm</keyword>
<dbReference type="GO" id="GO:0006915">
    <property type="term" value="P:apoptotic process"/>
    <property type="evidence" value="ECO:0007669"/>
    <property type="project" value="TreeGrafter"/>
</dbReference>
<dbReference type="PANTHER" id="PTHR31183">
    <property type="entry name" value="TRICHOPLEIN KERATIN FILAMENT-BINDING PROTEIN FAMILY MEMBER"/>
    <property type="match status" value="1"/>
</dbReference>
<keyword evidence="5" id="KW-1133">Transmembrane helix</keyword>
<dbReference type="OrthoDB" id="6431598at2759"/>
<proteinExistence type="predicted"/>
<evidence type="ECO:0000256" key="4">
    <source>
        <dbReference type="SAM" id="Coils"/>
    </source>
</evidence>
<protein>
    <recommendedName>
        <fullName evidence="8">Trichoplein keratin filament-binding protein</fullName>
    </recommendedName>
</protein>
<feature type="coiled-coil region" evidence="4">
    <location>
        <begin position="219"/>
        <end position="353"/>
    </location>
</feature>
<dbReference type="InterPro" id="IPR043596">
    <property type="entry name" value="CFAP53/TCHP"/>
</dbReference>
<evidence type="ECO:0000313" key="7">
    <source>
        <dbReference type="Proteomes" id="UP000789390"/>
    </source>
</evidence>
<evidence type="ECO:0000256" key="5">
    <source>
        <dbReference type="SAM" id="Phobius"/>
    </source>
</evidence>
<reference evidence="6" key="1">
    <citation type="submission" date="2021-11" db="EMBL/GenBank/DDBJ databases">
        <authorList>
            <person name="Schell T."/>
        </authorList>
    </citation>
    <scope>NUCLEOTIDE SEQUENCE</scope>
    <source>
        <strain evidence="6">M5</strain>
    </source>
</reference>
<evidence type="ECO:0000256" key="3">
    <source>
        <dbReference type="ARBA" id="ARBA00023212"/>
    </source>
</evidence>
<feature type="coiled-coil region" evidence="4">
    <location>
        <begin position="136"/>
        <end position="165"/>
    </location>
</feature>